<evidence type="ECO:0000256" key="1">
    <source>
        <dbReference type="SAM" id="MobiDB-lite"/>
    </source>
</evidence>
<organism evidence="2 3">
    <name type="scientific">Ramazzottius varieornatus</name>
    <name type="common">Water bear</name>
    <name type="synonym">Tardigrade</name>
    <dbReference type="NCBI Taxonomy" id="947166"/>
    <lineage>
        <taxon>Eukaryota</taxon>
        <taxon>Metazoa</taxon>
        <taxon>Ecdysozoa</taxon>
        <taxon>Tardigrada</taxon>
        <taxon>Eutardigrada</taxon>
        <taxon>Parachela</taxon>
        <taxon>Hypsibioidea</taxon>
        <taxon>Ramazzottiidae</taxon>
        <taxon>Ramazzottius</taxon>
    </lineage>
</organism>
<evidence type="ECO:0000313" key="2">
    <source>
        <dbReference type="EMBL" id="GAU87352.1"/>
    </source>
</evidence>
<comment type="caution">
    <text evidence="2">The sequence shown here is derived from an EMBL/GenBank/DDBJ whole genome shotgun (WGS) entry which is preliminary data.</text>
</comment>
<evidence type="ECO:0000313" key="3">
    <source>
        <dbReference type="Proteomes" id="UP000186922"/>
    </source>
</evidence>
<dbReference type="EMBL" id="BDGG01000001">
    <property type="protein sequence ID" value="GAU87352.1"/>
    <property type="molecule type" value="Genomic_DNA"/>
</dbReference>
<accession>A0A1D1UIB1</accession>
<protein>
    <submittedName>
        <fullName evidence="2">Uncharacterized protein</fullName>
    </submittedName>
</protein>
<gene>
    <name evidence="2" type="primary">RvY_00218-1</name>
    <name evidence="2" type="synonym">RvY_00218.1</name>
    <name evidence="2" type="ORF">RvY_00218</name>
</gene>
<dbReference type="Proteomes" id="UP000186922">
    <property type="component" value="Unassembled WGS sequence"/>
</dbReference>
<keyword evidence="3" id="KW-1185">Reference proteome</keyword>
<dbReference type="AlphaFoldDB" id="A0A1D1UIB1"/>
<reference evidence="2 3" key="1">
    <citation type="journal article" date="2016" name="Nat. Commun.">
        <title>Extremotolerant tardigrade genome and improved radiotolerance of human cultured cells by tardigrade-unique protein.</title>
        <authorList>
            <person name="Hashimoto T."/>
            <person name="Horikawa D.D."/>
            <person name="Saito Y."/>
            <person name="Kuwahara H."/>
            <person name="Kozuka-Hata H."/>
            <person name="Shin-I T."/>
            <person name="Minakuchi Y."/>
            <person name="Ohishi K."/>
            <person name="Motoyama A."/>
            <person name="Aizu T."/>
            <person name="Enomoto A."/>
            <person name="Kondo K."/>
            <person name="Tanaka S."/>
            <person name="Hara Y."/>
            <person name="Koshikawa S."/>
            <person name="Sagara H."/>
            <person name="Miura T."/>
            <person name="Yokobori S."/>
            <person name="Miyagawa K."/>
            <person name="Suzuki Y."/>
            <person name="Kubo T."/>
            <person name="Oyama M."/>
            <person name="Kohara Y."/>
            <person name="Fujiyama A."/>
            <person name="Arakawa K."/>
            <person name="Katayama T."/>
            <person name="Toyoda A."/>
            <person name="Kunieda T."/>
        </authorList>
    </citation>
    <scope>NUCLEOTIDE SEQUENCE [LARGE SCALE GENOMIC DNA]</scope>
    <source>
        <strain evidence="2 3">YOKOZUNA-1</strain>
    </source>
</reference>
<sequence length="58" mass="6279">MLEALRKKHPVDQPAIDEPMDDDVPAAAPVRAQEVRNAIFSFSLGSAGEADGLRPQHL</sequence>
<name>A0A1D1UIB1_RAMVA</name>
<feature type="region of interest" description="Disordered" evidence="1">
    <location>
        <begin position="1"/>
        <end position="23"/>
    </location>
</feature>
<proteinExistence type="predicted"/>